<dbReference type="SUPFAM" id="SSF52833">
    <property type="entry name" value="Thioredoxin-like"/>
    <property type="match status" value="1"/>
</dbReference>
<dbReference type="CDD" id="cd02955">
    <property type="entry name" value="SSP411"/>
    <property type="match status" value="1"/>
</dbReference>
<dbReference type="PIRSF" id="PIRSF006402">
    <property type="entry name" value="UCP006402_thioredoxin"/>
    <property type="match status" value="1"/>
</dbReference>
<accession>A0A848J4B5</accession>
<feature type="domain" description="Spermatogenesis-associated protein 20-like TRX" evidence="1">
    <location>
        <begin position="6"/>
        <end position="161"/>
    </location>
</feature>
<dbReference type="Gene3D" id="3.40.30.10">
    <property type="entry name" value="Glutaredoxin"/>
    <property type="match status" value="1"/>
</dbReference>
<name>A0A848J4B5_9BACT</name>
<dbReference type="InterPro" id="IPR036249">
    <property type="entry name" value="Thioredoxin-like_sf"/>
</dbReference>
<dbReference type="InterPro" id="IPR008928">
    <property type="entry name" value="6-hairpin_glycosidase_sf"/>
</dbReference>
<gene>
    <name evidence="2" type="ORF">HH304_19380</name>
</gene>
<reference evidence="2 3" key="1">
    <citation type="submission" date="2020-04" db="EMBL/GenBank/DDBJ databases">
        <title>Flammeovirgaceae bacterium KN852 isolated from deep sea.</title>
        <authorList>
            <person name="Zhang D.-C."/>
        </authorList>
    </citation>
    <scope>NUCLEOTIDE SEQUENCE [LARGE SCALE GENOMIC DNA]</scope>
    <source>
        <strain evidence="2 3">KN852</strain>
    </source>
</reference>
<dbReference type="GO" id="GO:0005975">
    <property type="term" value="P:carbohydrate metabolic process"/>
    <property type="evidence" value="ECO:0007669"/>
    <property type="project" value="InterPro"/>
</dbReference>
<evidence type="ECO:0000259" key="1">
    <source>
        <dbReference type="Pfam" id="PF03190"/>
    </source>
</evidence>
<protein>
    <submittedName>
        <fullName evidence="2">Thioredoxin domain-containing protein</fullName>
    </submittedName>
</protein>
<comment type="caution">
    <text evidence="2">The sequence shown here is derived from an EMBL/GenBank/DDBJ whole genome shotgun (WGS) entry which is preliminary data.</text>
</comment>
<sequence>MSSEHTNSLIHESSPYLLQHAHNPVNWVPWGDSAFENAKKENKPLLISIGYSSCHWCHVMERESFEDKDIADMMNEWFVCVKVDREERPDVDQLYMEAIQAMGISGGWPLNVFVLPDGSPFYGGTYFRPDQWINVLKGLHNGFKTQYDDIKNAAESLKEALSVSLPKKLNLQQSDKIPSIEILNSGIEKLHSLFDNDNGGLKGAPKFPMPVIWRTLIAKNLIQEKTEERYAIINTLKGMAAGGIYDHIGGGFSRYSVDGEWFAPHFEKMAYDNGQLLSLYSEGQQLLENINFKHVIDETVEWIKTVLLSDEGGFYTATDADSEGIEGKYFTWTYNELKNELSDEELEFAKSNLGITENGNWEDGVNIIYQSKDNVFQNHSDSDIFKSIKSKLLNLRSLRIPPGLDNKILLNQNCLINSGLISAYLMYHDEAYYELALRNLHFIRENLLLSDKLIHCVGKDTEAFADGYALYIQLLIDHYQVSQEEHYLNEAAQYLRRALKNFYDSDEGFFSFSSEDHNSPVAQQFEIFDQVIPSSNSILAECMYKLGRYFDQNDWLDIARKMVSKVSKLVESDLRYMSNWGKLILHMNLPQVEVVVTGEESKDIIQKLQQPFNPFILYMSTENSSSSLPHFEGRLTDTTTKIYICSDRVCKTPVTNTEEAKIQLSTLFKNQLGQ</sequence>
<keyword evidence="3" id="KW-1185">Reference proteome</keyword>
<dbReference type="PANTHER" id="PTHR42899">
    <property type="entry name" value="SPERMATOGENESIS-ASSOCIATED PROTEIN 20"/>
    <property type="match status" value="1"/>
</dbReference>
<dbReference type="SUPFAM" id="SSF48208">
    <property type="entry name" value="Six-hairpin glycosidases"/>
    <property type="match status" value="1"/>
</dbReference>
<organism evidence="2 3">
    <name type="scientific">Marinigracilibium pacificum</name>
    <dbReference type="NCBI Taxonomy" id="2729599"/>
    <lineage>
        <taxon>Bacteria</taxon>
        <taxon>Pseudomonadati</taxon>
        <taxon>Bacteroidota</taxon>
        <taxon>Cytophagia</taxon>
        <taxon>Cytophagales</taxon>
        <taxon>Flammeovirgaceae</taxon>
        <taxon>Marinigracilibium</taxon>
    </lineage>
</organism>
<dbReference type="Proteomes" id="UP000559010">
    <property type="component" value="Unassembled WGS sequence"/>
</dbReference>
<dbReference type="RefSeq" id="WP_169684945.1">
    <property type="nucleotide sequence ID" value="NZ_JABBNU010000014.1"/>
</dbReference>
<dbReference type="Gene3D" id="1.50.10.20">
    <property type="match status" value="1"/>
</dbReference>
<dbReference type="PANTHER" id="PTHR42899:SF1">
    <property type="entry name" value="SPERMATOGENESIS-ASSOCIATED PROTEIN 20"/>
    <property type="match status" value="1"/>
</dbReference>
<proteinExistence type="predicted"/>
<evidence type="ECO:0000313" key="3">
    <source>
        <dbReference type="Proteomes" id="UP000559010"/>
    </source>
</evidence>
<dbReference type="InterPro" id="IPR004879">
    <property type="entry name" value="Ssp411-like_TRX"/>
</dbReference>
<dbReference type="EMBL" id="JABBNU010000014">
    <property type="protein sequence ID" value="NMM50581.1"/>
    <property type="molecule type" value="Genomic_DNA"/>
</dbReference>
<dbReference type="Pfam" id="PF03190">
    <property type="entry name" value="Thioredox_DsbH"/>
    <property type="match status" value="1"/>
</dbReference>
<evidence type="ECO:0000313" key="2">
    <source>
        <dbReference type="EMBL" id="NMM50581.1"/>
    </source>
</evidence>
<dbReference type="InterPro" id="IPR024705">
    <property type="entry name" value="Ssp411"/>
</dbReference>
<dbReference type="AlphaFoldDB" id="A0A848J4B5"/>